<name>A0A1R2AZE8_9CILI</name>
<proteinExistence type="predicted"/>
<dbReference type="Proteomes" id="UP000187209">
    <property type="component" value="Unassembled WGS sequence"/>
</dbReference>
<feature type="region of interest" description="Disordered" evidence="1">
    <location>
        <begin position="126"/>
        <end position="145"/>
    </location>
</feature>
<sequence length="915" mass="107266">MEFKNILDSVTKLRKNLQDKRKGRSYSRSNSPQGINDSTLNEYSEEKTQIIYEYFKQQNEIPTNRNELIEKYSSWKCPLPRPKSRQKTYKLDAADLFVISIGKVLKKYFSELKQYSLKEKSFSKKPPIKKYPRGRSASESKKAEDQRSFTFENNLNINIAKKNLEKDNYKVVVALITQCLKNLVNKTKRLTFAKIQQYIQFDICKIFLSKIHIVLDHKLKLAFKGVVKDTQLSREALNFPGIFTPKFFKYNTPKANEILNFDKKPSTGLLVHAKLPESRKFLSLTPKAELPITPGKIVKTSIIRASELEKSRISEVDESKNNPTFGPNTETSQLSIEEIKAQTCQSSIEIRRNLEKLDKSSTFLNHSKFTTINSLNTSVRKSLSENDSLLNRVSLARPSKSSIKNLIGYEISPIKLKSITNSVATNAIEDTWNQSHIEMIENYEYLSLKSFIRHDNFSNFNKDNSIVKNLLSENNEYSKYYEKKQSTSYIKEDSESFIKDYNLLSINSCRSKQNIGKPLYSNKRPSNNFELAKRKRFIFISRLEVLSRLEEKFYSKVSDEYRKILKDIWVINCEDAFEATARMLKVRMKEIWNRLKANKPKKVYVKCIKKLLNVARKSFCKIKMLALNKWNAVAKEKALRISKKKTALKSLTEVLHKKVLIKLSSCFIFLKPSCKPHTLYSRSLSFATKSLESLICRLFRKRKSYSFTKILSFSIKTLKNPFKIFQPSIYNLSPLLPYSRRRFKKSETRYENIYLECNEPIFLLPGQELVLNKLKKIIYPKLLSVISRLLKTRLIKLCDTIIKIGKNTLESYVVYWKFTTKQNKIPMPILSLTKFLEILKKKAFPSLWHSWKCLKNIGSASQKVRQKVLLRKYIELWEKQVLSNSDKWIECFYSWRSQNRLKKMYKLKEYKQIFK</sequence>
<keyword evidence="3" id="KW-1185">Reference proteome</keyword>
<accession>A0A1R2AZE8</accession>
<reference evidence="2 3" key="1">
    <citation type="submission" date="2016-11" db="EMBL/GenBank/DDBJ databases">
        <title>The macronuclear genome of Stentor coeruleus: a giant cell with tiny introns.</title>
        <authorList>
            <person name="Slabodnick M."/>
            <person name="Ruby J.G."/>
            <person name="Reiff S.B."/>
            <person name="Swart E.C."/>
            <person name="Gosai S."/>
            <person name="Prabakaran S."/>
            <person name="Witkowska E."/>
            <person name="Larue G.E."/>
            <person name="Fisher S."/>
            <person name="Freeman R.M."/>
            <person name="Gunawardena J."/>
            <person name="Chu W."/>
            <person name="Stover N.A."/>
            <person name="Gregory B.D."/>
            <person name="Nowacki M."/>
            <person name="Derisi J."/>
            <person name="Roy S.W."/>
            <person name="Marshall W.F."/>
            <person name="Sood P."/>
        </authorList>
    </citation>
    <scope>NUCLEOTIDE SEQUENCE [LARGE SCALE GENOMIC DNA]</scope>
    <source>
        <strain evidence="2">WM001</strain>
    </source>
</reference>
<feature type="region of interest" description="Disordered" evidence="1">
    <location>
        <begin position="18"/>
        <end position="40"/>
    </location>
</feature>
<dbReference type="AlphaFoldDB" id="A0A1R2AZE8"/>
<evidence type="ECO:0000256" key="1">
    <source>
        <dbReference type="SAM" id="MobiDB-lite"/>
    </source>
</evidence>
<comment type="caution">
    <text evidence="2">The sequence shown here is derived from an EMBL/GenBank/DDBJ whole genome shotgun (WGS) entry which is preliminary data.</text>
</comment>
<dbReference type="EMBL" id="MPUH01001152">
    <property type="protein sequence ID" value="OMJ69835.1"/>
    <property type="molecule type" value="Genomic_DNA"/>
</dbReference>
<organism evidence="2 3">
    <name type="scientific">Stentor coeruleus</name>
    <dbReference type="NCBI Taxonomy" id="5963"/>
    <lineage>
        <taxon>Eukaryota</taxon>
        <taxon>Sar</taxon>
        <taxon>Alveolata</taxon>
        <taxon>Ciliophora</taxon>
        <taxon>Postciliodesmatophora</taxon>
        <taxon>Heterotrichea</taxon>
        <taxon>Heterotrichida</taxon>
        <taxon>Stentoridae</taxon>
        <taxon>Stentor</taxon>
    </lineage>
</organism>
<evidence type="ECO:0000313" key="3">
    <source>
        <dbReference type="Proteomes" id="UP000187209"/>
    </source>
</evidence>
<feature type="compositionally biased region" description="Polar residues" evidence="1">
    <location>
        <begin position="26"/>
        <end position="40"/>
    </location>
</feature>
<gene>
    <name evidence="2" type="ORF">SteCoe_32331</name>
</gene>
<feature type="compositionally biased region" description="Basic and acidic residues" evidence="1">
    <location>
        <begin position="136"/>
        <end position="145"/>
    </location>
</feature>
<protein>
    <submittedName>
        <fullName evidence="2">Uncharacterized protein</fullName>
    </submittedName>
</protein>
<evidence type="ECO:0000313" key="2">
    <source>
        <dbReference type="EMBL" id="OMJ69835.1"/>
    </source>
</evidence>